<feature type="transmembrane region" description="Helical" evidence="2">
    <location>
        <begin position="29"/>
        <end position="48"/>
    </location>
</feature>
<gene>
    <name evidence="4" type="ORF">SAMN04488066_12026</name>
</gene>
<dbReference type="AlphaFoldDB" id="A0A1I3C8K7"/>
<dbReference type="Pfam" id="PF26452">
    <property type="entry name" value="DUF8131"/>
    <property type="match status" value="1"/>
</dbReference>
<evidence type="ECO:0000256" key="2">
    <source>
        <dbReference type="SAM" id="Phobius"/>
    </source>
</evidence>
<evidence type="ECO:0000259" key="3">
    <source>
        <dbReference type="Pfam" id="PF26452"/>
    </source>
</evidence>
<feature type="domain" description="DUF8131" evidence="3">
    <location>
        <begin position="1"/>
        <end position="60"/>
    </location>
</feature>
<name>A0A1I3C8K7_9EURY</name>
<dbReference type="RefSeq" id="WP_149785319.1">
    <property type="nucleotide sequence ID" value="NZ_BAAADP010000003.1"/>
</dbReference>
<accession>A0A1I3C8K7</accession>
<protein>
    <recommendedName>
        <fullName evidence="3">DUF8131 domain-containing protein</fullName>
    </recommendedName>
</protein>
<keyword evidence="2" id="KW-0472">Membrane</keyword>
<keyword evidence="2" id="KW-0812">Transmembrane</keyword>
<evidence type="ECO:0000313" key="4">
    <source>
        <dbReference type="EMBL" id="SFH70885.1"/>
    </source>
</evidence>
<proteinExistence type="predicted"/>
<feature type="region of interest" description="Disordered" evidence="1">
    <location>
        <begin position="49"/>
        <end position="70"/>
    </location>
</feature>
<keyword evidence="5" id="KW-1185">Reference proteome</keyword>
<reference evidence="4 5" key="1">
    <citation type="submission" date="2016-10" db="EMBL/GenBank/DDBJ databases">
        <authorList>
            <person name="Varghese N."/>
            <person name="Submissions S."/>
        </authorList>
    </citation>
    <scope>NUCLEOTIDE SEQUENCE [LARGE SCALE GENOMIC DNA]</scope>
    <source>
        <strain evidence="4 5">CGMCC 1.6377</strain>
    </source>
</reference>
<dbReference type="InterPro" id="IPR058444">
    <property type="entry name" value="DUF8131"/>
</dbReference>
<dbReference type="Proteomes" id="UP000323537">
    <property type="component" value="Unassembled WGS sequence"/>
</dbReference>
<organism evidence="4 5">
    <name type="scientific">Halorubrum aquaticum</name>
    <dbReference type="NCBI Taxonomy" id="387340"/>
    <lineage>
        <taxon>Archaea</taxon>
        <taxon>Methanobacteriati</taxon>
        <taxon>Methanobacteriota</taxon>
        <taxon>Stenosarchaea group</taxon>
        <taxon>Halobacteria</taxon>
        <taxon>Halobacteriales</taxon>
        <taxon>Haloferacaceae</taxon>
        <taxon>Halorubrum</taxon>
    </lineage>
</organism>
<dbReference type="OrthoDB" id="318833at2157"/>
<evidence type="ECO:0000256" key="1">
    <source>
        <dbReference type="SAM" id="MobiDB-lite"/>
    </source>
</evidence>
<keyword evidence="2" id="KW-1133">Transmembrane helix</keyword>
<dbReference type="EMBL" id="FOPZ01000020">
    <property type="protein sequence ID" value="SFH70885.1"/>
    <property type="molecule type" value="Genomic_DNA"/>
</dbReference>
<sequence length="70" mass="7401">MDFSLQHAVFLVLGGLLPAAAYIASRAEYVVAVTFVNVVLIWASLRVATGGGLRPGGDDDRLEPSDIEEA</sequence>
<evidence type="ECO:0000313" key="5">
    <source>
        <dbReference type="Proteomes" id="UP000323537"/>
    </source>
</evidence>